<dbReference type="InterPro" id="IPR025657">
    <property type="entry name" value="RadC_JAB"/>
</dbReference>
<organism evidence="8 9">
    <name type="scientific">Aerococcus urinaeequi</name>
    <dbReference type="NCBI Taxonomy" id="51665"/>
    <lineage>
        <taxon>Bacteria</taxon>
        <taxon>Bacillati</taxon>
        <taxon>Bacillota</taxon>
        <taxon>Bacilli</taxon>
        <taxon>Lactobacillales</taxon>
        <taxon>Aerococcaceae</taxon>
        <taxon>Aerococcus</taxon>
    </lineage>
</organism>
<evidence type="ECO:0000256" key="5">
    <source>
        <dbReference type="ARBA" id="ARBA00022833"/>
    </source>
</evidence>
<evidence type="ECO:0000256" key="1">
    <source>
        <dbReference type="ARBA" id="ARBA00010243"/>
    </source>
</evidence>
<keyword evidence="4" id="KW-0378">Hydrolase</keyword>
<keyword evidence="5" id="KW-0862">Zinc</keyword>
<gene>
    <name evidence="8" type="ORF">IMX20_00485</name>
</gene>
<evidence type="ECO:0000313" key="8">
    <source>
        <dbReference type="EMBL" id="QOQ79240.1"/>
    </source>
</evidence>
<evidence type="ECO:0000313" key="9">
    <source>
        <dbReference type="Proteomes" id="UP000595091"/>
    </source>
</evidence>
<evidence type="ECO:0000256" key="4">
    <source>
        <dbReference type="ARBA" id="ARBA00022801"/>
    </source>
</evidence>
<dbReference type="PROSITE" id="PS01302">
    <property type="entry name" value="UPF0758"/>
    <property type="match status" value="1"/>
</dbReference>
<keyword evidence="6" id="KW-0482">Metalloprotease</keyword>
<sequence length="155" mass="17872">MQMNNTIKNLSKFTKVSEEKISKYLETHDLLTLFEHPETINPTQNQLKNFKDLQKLNNLSKKLIVYDEYKFEDTLKSIPFLSGEFENMYDKEHFVVAYLDKENKLLGSEKISTGTLDSSIVHPRDVMKKAIQYGSDRLILAHNHPSGAEPGSRLP</sequence>
<reference evidence="8 9" key="1">
    <citation type="submission" date="2020-10" db="EMBL/GenBank/DDBJ databases">
        <title>Plasmid carrying two tetracycline resistance determinant.</title>
        <authorList>
            <person name="Yang Q."/>
        </authorList>
    </citation>
    <scope>NUCLEOTIDE SEQUENCE [LARGE SCALE GENOMIC DNA]</scope>
    <source>
        <strain evidence="8 9">T43</strain>
    </source>
</reference>
<dbReference type="EMBL" id="CP063065">
    <property type="protein sequence ID" value="QOQ79240.1"/>
    <property type="molecule type" value="Genomic_DNA"/>
</dbReference>
<protein>
    <recommendedName>
        <fullName evidence="7">MPN domain-containing protein</fullName>
    </recommendedName>
</protein>
<dbReference type="AlphaFoldDB" id="A0A7M1KVJ9"/>
<evidence type="ECO:0000256" key="3">
    <source>
        <dbReference type="ARBA" id="ARBA00022723"/>
    </source>
</evidence>
<dbReference type="Proteomes" id="UP000595091">
    <property type="component" value="Chromosome"/>
</dbReference>
<dbReference type="PROSITE" id="PS50249">
    <property type="entry name" value="MPN"/>
    <property type="match status" value="1"/>
</dbReference>
<dbReference type="RefSeq" id="WP_197558552.1">
    <property type="nucleotide sequence ID" value="NZ_CP063065.1"/>
</dbReference>
<feature type="domain" description="MPN" evidence="7">
    <location>
        <begin position="68"/>
        <end position="155"/>
    </location>
</feature>
<keyword evidence="2" id="KW-0645">Protease</keyword>
<dbReference type="PANTHER" id="PTHR30471:SF3">
    <property type="entry name" value="UPF0758 PROTEIN YEES-RELATED"/>
    <property type="match status" value="1"/>
</dbReference>
<dbReference type="InterPro" id="IPR037518">
    <property type="entry name" value="MPN"/>
</dbReference>
<evidence type="ECO:0000256" key="6">
    <source>
        <dbReference type="ARBA" id="ARBA00023049"/>
    </source>
</evidence>
<keyword evidence="3" id="KW-0479">Metal-binding</keyword>
<dbReference type="Pfam" id="PF04002">
    <property type="entry name" value="RadC"/>
    <property type="match status" value="1"/>
</dbReference>
<dbReference type="InterPro" id="IPR001405">
    <property type="entry name" value="UPF0758"/>
</dbReference>
<comment type="similarity">
    <text evidence="1">Belongs to the UPF0758 family.</text>
</comment>
<dbReference type="GO" id="GO:0046872">
    <property type="term" value="F:metal ion binding"/>
    <property type="evidence" value="ECO:0007669"/>
    <property type="project" value="UniProtKB-KW"/>
</dbReference>
<accession>A0A7M1KVJ9</accession>
<dbReference type="Gene3D" id="3.40.140.10">
    <property type="entry name" value="Cytidine Deaminase, domain 2"/>
    <property type="match status" value="1"/>
</dbReference>
<proteinExistence type="inferred from homology"/>
<dbReference type="PANTHER" id="PTHR30471">
    <property type="entry name" value="DNA REPAIR PROTEIN RADC"/>
    <property type="match status" value="1"/>
</dbReference>
<name>A0A7M1KVJ9_9LACT</name>
<evidence type="ECO:0000259" key="7">
    <source>
        <dbReference type="PROSITE" id="PS50249"/>
    </source>
</evidence>
<dbReference type="GO" id="GO:0008237">
    <property type="term" value="F:metallopeptidase activity"/>
    <property type="evidence" value="ECO:0007669"/>
    <property type="project" value="UniProtKB-KW"/>
</dbReference>
<dbReference type="GO" id="GO:0006508">
    <property type="term" value="P:proteolysis"/>
    <property type="evidence" value="ECO:0007669"/>
    <property type="project" value="UniProtKB-KW"/>
</dbReference>
<evidence type="ECO:0000256" key="2">
    <source>
        <dbReference type="ARBA" id="ARBA00022670"/>
    </source>
</evidence>
<dbReference type="InterPro" id="IPR020891">
    <property type="entry name" value="UPF0758_CS"/>
</dbReference>